<dbReference type="InterPro" id="IPR002641">
    <property type="entry name" value="PNPLA_dom"/>
</dbReference>
<sequence length="353" mass="38796">MASPKSPLQPPTYGNLITVLSIDGGGIRGLIPRTILAFLESQLQKLDGEGVRLVDYFDVITEASTGGLVTAMLTAPHPNEGHRPLFTAKDINDFYLQHCPKIFPQDGYYHCAGSVQSFPKCIALLCIGTSAAPTYLPAHQFEIKNSTGKVKEFHLIDGGVAANNPTLVAMSEVAKEINRESSDFFHIKPNDYARFQVLSLGTGSQNPEEKYPAHKAAKWGVLGWLTSEHSSPLIDVFMQASSDMVDFHLATVSEHFIVNTVISVFRKLQDDTLSGAVTSVDISTKENLENLVKRGEELLKKPVSRVNLETGKSEPVDQGTNEEALIRLAEVLSEEKRLREMRSPHGSSNEEHK</sequence>
<organism evidence="6 7">
    <name type="scientific">Gossypium anomalum</name>
    <dbReference type="NCBI Taxonomy" id="47600"/>
    <lineage>
        <taxon>Eukaryota</taxon>
        <taxon>Viridiplantae</taxon>
        <taxon>Streptophyta</taxon>
        <taxon>Embryophyta</taxon>
        <taxon>Tracheophyta</taxon>
        <taxon>Spermatophyta</taxon>
        <taxon>Magnoliopsida</taxon>
        <taxon>eudicotyledons</taxon>
        <taxon>Gunneridae</taxon>
        <taxon>Pentapetalae</taxon>
        <taxon>rosids</taxon>
        <taxon>malvids</taxon>
        <taxon>Malvales</taxon>
        <taxon>Malvaceae</taxon>
        <taxon>Malvoideae</taxon>
        <taxon>Gossypium</taxon>
    </lineage>
</organism>
<dbReference type="GO" id="GO:0047372">
    <property type="term" value="F:monoacylglycerol lipase activity"/>
    <property type="evidence" value="ECO:0007669"/>
    <property type="project" value="TreeGrafter"/>
</dbReference>
<dbReference type="GO" id="GO:0016042">
    <property type="term" value="P:lipid catabolic process"/>
    <property type="evidence" value="ECO:0007669"/>
    <property type="project" value="UniProtKB-KW"/>
</dbReference>
<evidence type="ECO:0000259" key="5">
    <source>
        <dbReference type="PROSITE" id="PS51635"/>
    </source>
</evidence>
<dbReference type="AlphaFoldDB" id="A0A8J6D7Z3"/>
<evidence type="ECO:0000256" key="1">
    <source>
        <dbReference type="ARBA" id="ARBA00010240"/>
    </source>
</evidence>
<reference evidence="6 7" key="1">
    <citation type="journal article" date="2021" name="bioRxiv">
        <title>The Gossypium anomalum genome as a resource for cotton improvement and evolutionary analysis of hybrid incompatibility.</title>
        <authorList>
            <person name="Grover C.E."/>
            <person name="Yuan D."/>
            <person name="Arick M.A."/>
            <person name="Miller E.R."/>
            <person name="Hu G."/>
            <person name="Peterson D.G."/>
            <person name="Wendel J.F."/>
            <person name="Udall J.A."/>
        </authorList>
    </citation>
    <scope>NUCLEOTIDE SEQUENCE [LARGE SCALE GENOMIC DNA]</scope>
    <source>
        <strain evidence="6">JFW-Udall</strain>
        <tissue evidence="6">Leaf</tissue>
    </source>
</reference>
<accession>A0A8J6D7Z3</accession>
<comment type="caution">
    <text evidence="4">Lacks conserved residue(s) required for the propagation of feature annotation.</text>
</comment>
<dbReference type="PROSITE" id="PS51635">
    <property type="entry name" value="PNPLA"/>
    <property type="match status" value="1"/>
</dbReference>
<dbReference type="OrthoDB" id="1658288at2759"/>
<gene>
    <name evidence="6" type="ORF">CXB51_005473</name>
</gene>
<proteinExistence type="inferred from homology"/>
<dbReference type="Gene3D" id="3.40.1090.10">
    <property type="entry name" value="Cytosolic phospholipase A2 catalytic domain"/>
    <property type="match status" value="2"/>
</dbReference>
<keyword evidence="7" id="KW-1185">Reference proteome</keyword>
<name>A0A8J6D7Z3_9ROSI</name>
<keyword evidence="3" id="KW-0443">Lipid metabolism</keyword>
<evidence type="ECO:0000256" key="2">
    <source>
        <dbReference type="ARBA" id="ARBA00022963"/>
    </source>
</evidence>
<dbReference type="PANTHER" id="PTHR32176:SF110">
    <property type="entry name" value="PATATIN"/>
    <property type="match status" value="1"/>
</dbReference>
<comment type="caution">
    <text evidence="6">The sequence shown here is derived from an EMBL/GenBank/DDBJ whole genome shotgun (WGS) entry which is preliminary data.</text>
</comment>
<dbReference type="InterPro" id="IPR016035">
    <property type="entry name" value="Acyl_Trfase/lysoPLipase"/>
</dbReference>
<dbReference type="SUPFAM" id="SSF52151">
    <property type="entry name" value="FabD/lysophospholipase-like"/>
    <property type="match status" value="1"/>
</dbReference>
<feature type="domain" description="PNPLA" evidence="5">
    <location>
        <begin position="20"/>
        <end position="217"/>
    </location>
</feature>
<evidence type="ECO:0000313" key="7">
    <source>
        <dbReference type="Proteomes" id="UP000701853"/>
    </source>
</evidence>
<evidence type="ECO:0000256" key="3">
    <source>
        <dbReference type="ARBA" id="ARBA00023098"/>
    </source>
</evidence>
<evidence type="ECO:0000256" key="4">
    <source>
        <dbReference type="PROSITE-ProRule" id="PRU01161"/>
    </source>
</evidence>
<dbReference type="PANTHER" id="PTHR32176">
    <property type="entry name" value="XYLOSE ISOMERASE"/>
    <property type="match status" value="1"/>
</dbReference>
<keyword evidence="2" id="KW-0442">Lipid degradation</keyword>
<feature type="short sequence motif" description="GXGXXG" evidence="4">
    <location>
        <begin position="24"/>
        <end position="29"/>
    </location>
</feature>
<protein>
    <recommendedName>
        <fullName evidence="5">PNPLA domain-containing protein</fullName>
    </recommendedName>
</protein>
<evidence type="ECO:0000313" key="6">
    <source>
        <dbReference type="EMBL" id="KAG8499044.1"/>
    </source>
</evidence>
<dbReference type="EMBL" id="JAHUZN010000003">
    <property type="protein sequence ID" value="KAG8499044.1"/>
    <property type="molecule type" value="Genomic_DNA"/>
</dbReference>
<dbReference type="GO" id="GO:0004620">
    <property type="term" value="F:phospholipase activity"/>
    <property type="evidence" value="ECO:0007669"/>
    <property type="project" value="TreeGrafter"/>
</dbReference>
<comment type="similarity">
    <text evidence="1">Belongs to the patatin family.</text>
</comment>
<dbReference type="Proteomes" id="UP000701853">
    <property type="component" value="Chromosome 3"/>
</dbReference>